<feature type="compositionally biased region" description="Low complexity" evidence="1">
    <location>
        <begin position="434"/>
        <end position="460"/>
    </location>
</feature>
<dbReference type="AlphaFoldDB" id="A0A438HL93"/>
<name>A0A438HL93_VITVI</name>
<dbReference type="EMBL" id="QGNW01000206">
    <property type="protein sequence ID" value="RVW85221.1"/>
    <property type="molecule type" value="Genomic_DNA"/>
</dbReference>
<evidence type="ECO:0000313" key="2">
    <source>
        <dbReference type="EMBL" id="RVW85221.1"/>
    </source>
</evidence>
<comment type="caution">
    <text evidence="2">The sequence shown here is derived from an EMBL/GenBank/DDBJ whole genome shotgun (WGS) entry which is preliminary data.</text>
</comment>
<reference evidence="2 3" key="1">
    <citation type="journal article" date="2018" name="PLoS Genet.">
        <title>Population sequencing reveals clonal diversity and ancestral inbreeding in the grapevine cultivar Chardonnay.</title>
        <authorList>
            <person name="Roach M.J."/>
            <person name="Johnson D.L."/>
            <person name="Bohlmann J."/>
            <person name="van Vuuren H.J."/>
            <person name="Jones S.J."/>
            <person name="Pretorius I.S."/>
            <person name="Schmidt S.A."/>
            <person name="Borneman A.R."/>
        </authorList>
    </citation>
    <scope>NUCLEOTIDE SEQUENCE [LARGE SCALE GENOMIC DNA]</scope>
    <source>
        <strain evidence="3">cv. Chardonnay</strain>
        <tissue evidence="2">Leaf</tissue>
    </source>
</reference>
<feature type="region of interest" description="Disordered" evidence="1">
    <location>
        <begin position="388"/>
        <end position="460"/>
    </location>
</feature>
<organism evidence="2 3">
    <name type="scientific">Vitis vinifera</name>
    <name type="common">Grape</name>
    <dbReference type="NCBI Taxonomy" id="29760"/>
    <lineage>
        <taxon>Eukaryota</taxon>
        <taxon>Viridiplantae</taxon>
        <taxon>Streptophyta</taxon>
        <taxon>Embryophyta</taxon>
        <taxon>Tracheophyta</taxon>
        <taxon>Spermatophyta</taxon>
        <taxon>Magnoliopsida</taxon>
        <taxon>eudicotyledons</taxon>
        <taxon>Gunneridae</taxon>
        <taxon>Pentapetalae</taxon>
        <taxon>rosids</taxon>
        <taxon>Vitales</taxon>
        <taxon>Vitaceae</taxon>
        <taxon>Viteae</taxon>
        <taxon>Vitis</taxon>
    </lineage>
</organism>
<feature type="compositionally biased region" description="Basic residues" evidence="1">
    <location>
        <begin position="424"/>
        <end position="433"/>
    </location>
</feature>
<sequence>MLGQLEETLLPCSCKRCPNTLYKAQVSHDGYTNSGEQSSLFRRLTGIVGGRRPGGLLVTSFCRRHGAKRSKSPEMTERCPIECTFGGMKNDCSWKLTKDPASNTSCILKGAQGSRPLTPKAGLGVPNWLRLTKKRNVVLSIASMRYVASSGVLLGVLSFGVPRDFLPINRKLILPALARYVPPSPMCRPLPVFPWLRSWFEIRGVTVMPENLGGPENDLVGLRRRGFDSTHHFNMSFQKGTASSSVAGQGGKSGWTGVSSGCPSAGKPTKLLNEREFSERIFIPIGVSVQLVEGGPTLTGKAAHNTIFFSANGMQHFEHVFPFGPLPAGGKDKRGRLVKWVEKALFVHLNKLFKITASERNHQTLLSTWNLLADLPFYEEVREANAKARQEHLDQREEKRQEGKLRRASGENDRASSSMVCPPTKKKKKKKTNVKTTKALTPVPTSPSTFTPSTSNSTDSSIQAFEPIALRVINESEEEEEMSTYLRAGFKERHRKCLHEAIDVVPPPSKRVYLEGVQEKLEREVPSMSVPSLDTAGPSSVPAAEKGVDPTQGGASNGVVSRGGLDKKDTPVSAPPPSWDEMMEILKRVPCFSNAEPPSTKMSDLFPLTKRISVNLGGEPPVFVSARLPFSTPESGVSCIQLLQNCIVQEIAEVYAPAFERLKVVEAIQVAAERAKALKLAMGEREAIRVETNKLRKEAGIAKAKLTGVEQENSQLKKEMEELWAGFATLKKRDGGVIDWVCCSEEGIGSWVRHLEEETGDGV</sequence>
<dbReference type="Proteomes" id="UP000288805">
    <property type="component" value="Unassembled WGS sequence"/>
</dbReference>
<evidence type="ECO:0000313" key="3">
    <source>
        <dbReference type="Proteomes" id="UP000288805"/>
    </source>
</evidence>
<accession>A0A438HL93</accession>
<evidence type="ECO:0000256" key="1">
    <source>
        <dbReference type="SAM" id="MobiDB-lite"/>
    </source>
</evidence>
<feature type="compositionally biased region" description="Basic and acidic residues" evidence="1">
    <location>
        <begin position="388"/>
        <end position="414"/>
    </location>
</feature>
<protein>
    <submittedName>
        <fullName evidence="2">Uncharacterized protein</fullName>
    </submittedName>
</protein>
<proteinExistence type="predicted"/>
<gene>
    <name evidence="2" type="ORF">CK203_046615</name>
</gene>
<feature type="region of interest" description="Disordered" evidence="1">
    <location>
        <begin position="525"/>
        <end position="579"/>
    </location>
</feature>